<reference evidence="4" key="1">
    <citation type="journal article" date="2019" name="Int. J. Syst. Evol. Microbiol.">
        <title>The Global Catalogue of Microorganisms (GCM) 10K type strain sequencing project: providing services to taxonomists for standard genome sequencing and annotation.</title>
        <authorList>
            <consortium name="The Broad Institute Genomics Platform"/>
            <consortium name="The Broad Institute Genome Sequencing Center for Infectious Disease"/>
            <person name="Wu L."/>
            <person name="Ma J."/>
        </authorList>
    </citation>
    <scope>NUCLEOTIDE SEQUENCE [LARGE SCALE GENOMIC DNA]</scope>
    <source>
        <strain evidence="4">JCM 16953</strain>
    </source>
</reference>
<dbReference type="RefSeq" id="WP_344772237.1">
    <property type="nucleotide sequence ID" value="NZ_BAABAH010000001.1"/>
</dbReference>
<dbReference type="PANTHER" id="PTHR33371:SF4">
    <property type="entry name" value="INTERMEMBRANE PHOSPHOLIPID TRANSPORT SYSTEM BINDING PROTEIN MLAD"/>
    <property type="match status" value="1"/>
</dbReference>
<name>A0ABP7I1W0_9ACTN</name>
<dbReference type="EMBL" id="BAABAH010000001">
    <property type="protein sequence ID" value="GAA3805008.1"/>
    <property type="molecule type" value="Genomic_DNA"/>
</dbReference>
<dbReference type="PANTHER" id="PTHR33371">
    <property type="entry name" value="INTERMEMBRANE PHOSPHOLIPID TRANSPORT SYSTEM BINDING PROTEIN MLAD-RELATED"/>
    <property type="match status" value="1"/>
</dbReference>
<protein>
    <submittedName>
        <fullName evidence="3">MCE family protein</fullName>
    </submittedName>
</protein>
<evidence type="ECO:0000313" key="3">
    <source>
        <dbReference type="EMBL" id="GAA3805008.1"/>
    </source>
</evidence>
<feature type="domain" description="Mammalian cell entry C-terminal" evidence="2">
    <location>
        <begin position="109"/>
        <end position="282"/>
    </location>
</feature>
<dbReference type="NCBIfam" id="TIGR00996">
    <property type="entry name" value="Mtu_fam_mce"/>
    <property type="match status" value="1"/>
</dbReference>
<dbReference type="InterPro" id="IPR003399">
    <property type="entry name" value="Mce/MlaD"/>
</dbReference>
<evidence type="ECO:0000313" key="4">
    <source>
        <dbReference type="Proteomes" id="UP001501821"/>
    </source>
</evidence>
<dbReference type="Proteomes" id="UP001501821">
    <property type="component" value="Unassembled WGS sequence"/>
</dbReference>
<evidence type="ECO:0000259" key="2">
    <source>
        <dbReference type="Pfam" id="PF11887"/>
    </source>
</evidence>
<comment type="caution">
    <text evidence="3">The sequence shown here is derived from an EMBL/GenBank/DDBJ whole genome shotgun (WGS) entry which is preliminary data.</text>
</comment>
<gene>
    <name evidence="3" type="ORF">GCM10022242_05290</name>
</gene>
<dbReference type="Pfam" id="PF11887">
    <property type="entry name" value="Mce4_CUP1"/>
    <property type="match status" value="1"/>
</dbReference>
<accession>A0ABP7I1W0</accession>
<sequence length="349" mass="36275">MTRRLATYLVVAALLLAGAAVWLQGRGNGTITVTATFPSTVGLYAGDDVRVVGVPMGTITDIEPHGGGVDVVMELDESTPVAADTRAVIVPPGVLSSRYVQLTEPWLSGPRLGDGATIDASRTASPLELDDVTAQLDRFVKALGPHGANRNGALSALVDSADSALAGNGGTLRRTLGNLAQALDTMSESRGDIVATIDQLQTFVASLAGSDRAIRTLERNLGTVTSGLADQRGQLRTTIANIGAAVHDVRTFVEHNRGTITADARQLRKLSQTLADRQRDLMEIADLGPIGTEGIFGAANLQTGVLDARVDLTPLLAHADTTICQLLEGAALPQLCPAGVPDPPDGGDR</sequence>
<evidence type="ECO:0000259" key="1">
    <source>
        <dbReference type="Pfam" id="PF02470"/>
    </source>
</evidence>
<dbReference type="InterPro" id="IPR005693">
    <property type="entry name" value="Mce"/>
</dbReference>
<keyword evidence="4" id="KW-1185">Reference proteome</keyword>
<feature type="domain" description="Mce/MlaD" evidence="1">
    <location>
        <begin position="30"/>
        <end position="104"/>
    </location>
</feature>
<dbReference type="Pfam" id="PF02470">
    <property type="entry name" value="MlaD"/>
    <property type="match status" value="1"/>
</dbReference>
<organism evidence="3 4">
    <name type="scientific">Nocardioides panacisoli</name>
    <dbReference type="NCBI Taxonomy" id="627624"/>
    <lineage>
        <taxon>Bacteria</taxon>
        <taxon>Bacillati</taxon>
        <taxon>Actinomycetota</taxon>
        <taxon>Actinomycetes</taxon>
        <taxon>Propionibacteriales</taxon>
        <taxon>Nocardioidaceae</taxon>
        <taxon>Nocardioides</taxon>
    </lineage>
</organism>
<proteinExistence type="predicted"/>
<dbReference type="InterPro" id="IPR052336">
    <property type="entry name" value="MlaD_Phospholipid_Transporter"/>
</dbReference>
<dbReference type="InterPro" id="IPR024516">
    <property type="entry name" value="Mce_C"/>
</dbReference>